<dbReference type="PANTHER" id="PTHR11019:SF199">
    <property type="entry name" value="HTH-TYPE TRANSCRIPTIONAL REGULATOR NIMR"/>
    <property type="match status" value="1"/>
</dbReference>
<dbReference type="InterPro" id="IPR018060">
    <property type="entry name" value="HTH_AraC"/>
</dbReference>
<dbReference type="EMBL" id="FTMI01000003">
    <property type="protein sequence ID" value="SIQ30000.1"/>
    <property type="molecule type" value="Genomic_DNA"/>
</dbReference>
<dbReference type="PROSITE" id="PS01124">
    <property type="entry name" value="HTH_ARAC_FAMILY_2"/>
    <property type="match status" value="1"/>
</dbReference>
<keyword evidence="4" id="KW-1185">Reference proteome</keyword>
<dbReference type="GO" id="GO:0003700">
    <property type="term" value="F:DNA-binding transcription factor activity"/>
    <property type="evidence" value="ECO:0007669"/>
    <property type="project" value="InterPro"/>
</dbReference>
<dbReference type="SMART" id="SM00342">
    <property type="entry name" value="HTH_ARAC"/>
    <property type="match status" value="1"/>
</dbReference>
<evidence type="ECO:0000259" key="2">
    <source>
        <dbReference type="PROSITE" id="PS01124"/>
    </source>
</evidence>
<dbReference type="Proteomes" id="UP000186235">
    <property type="component" value="Unassembled WGS sequence"/>
</dbReference>
<dbReference type="InterPro" id="IPR011051">
    <property type="entry name" value="RmlC_Cupin_sf"/>
</dbReference>
<dbReference type="InterPro" id="IPR013096">
    <property type="entry name" value="Cupin_2"/>
</dbReference>
<accession>A0A1N6RM73</accession>
<dbReference type="RefSeq" id="WP_076404839.1">
    <property type="nucleotide sequence ID" value="NZ_FTMI01000003.1"/>
</dbReference>
<proteinExistence type="predicted"/>
<organism evidence="3 4">
    <name type="scientific">Cellulosimicrobium aquatile</name>
    <dbReference type="NCBI Taxonomy" id="1612203"/>
    <lineage>
        <taxon>Bacteria</taxon>
        <taxon>Bacillati</taxon>
        <taxon>Actinomycetota</taxon>
        <taxon>Actinomycetes</taxon>
        <taxon>Micrococcales</taxon>
        <taxon>Promicromonosporaceae</taxon>
        <taxon>Cellulosimicrobium</taxon>
    </lineage>
</organism>
<dbReference type="SUPFAM" id="SSF51182">
    <property type="entry name" value="RmlC-like cupins"/>
    <property type="match status" value="1"/>
</dbReference>
<dbReference type="Pfam" id="PF12833">
    <property type="entry name" value="HTH_18"/>
    <property type="match status" value="1"/>
</dbReference>
<evidence type="ECO:0000256" key="1">
    <source>
        <dbReference type="SAM" id="MobiDB-lite"/>
    </source>
</evidence>
<sequence>MTPTALGAVVPENAVRFLGHDTHAHDEPHLVHVVAGTAELVADGAPLTLRTHESVWLAPGVPHSVRLPGGAMALGPVLSPGVEPPVRVHRLGVVPAVTDVLTAVLCAGPVTPEQVAPFRAALEEVLRGVTGDHFVLTLPSHPVARAVAEDARRGGATLEELADRRHASARHVQRLFVEETGLPFGRWRTRAHLNVAIARLRGGSQLDAAARAAGYATRAGLLRALSRETGQPVADLARDPLAVLDRAPRDAGRGTRAARPAERLSA</sequence>
<dbReference type="AlphaFoldDB" id="A0A1N6RM73"/>
<name>A0A1N6RM73_9MICO</name>
<gene>
    <name evidence="3" type="ORF">SAMN05518682_2012</name>
</gene>
<feature type="domain" description="HTH araC/xylS-type" evidence="2">
    <location>
        <begin position="141"/>
        <end position="239"/>
    </location>
</feature>
<evidence type="ECO:0000313" key="4">
    <source>
        <dbReference type="Proteomes" id="UP000186235"/>
    </source>
</evidence>
<reference evidence="4" key="1">
    <citation type="submission" date="2017-01" db="EMBL/GenBank/DDBJ databases">
        <authorList>
            <person name="Varghese N."/>
            <person name="Submissions S."/>
        </authorList>
    </citation>
    <scope>NUCLEOTIDE SEQUENCE [LARGE SCALE GENOMIC DNA]</scope>
    <source>
        <strain evidence="4">3bp</strain>
    </source>
</reference>
<feature type="region of interest" description="Disordered" evidence="1">
    <location>
        <begin position="245"/>
        <end position="266"/>
    </location>
</feature>
<dbReference type="GO" id="GO:0043565">
    <property type="term" value="F:sequence-specific DNA binding"/>
    <property type="evidence" value="ECO:0007669"/>
    <property type="project" value="InterPro"/>
</dbReference>
<protein>
    <submittedName>
        <fullName evidence="3">AraC-like ligand binding domain-containing protein</fullName>
    </submittedName>
</protein>
<evidence type="ECO:0000313" key="3">
    <source>
        <dbReference type="EMBL" id="SIQ30000.1"/>
    </source>
</evidence>
<feature type="compositionally biased region" description="Basic and acidic residues" evidence="1">
    <location>
        <begin position="246"/>
        <end position="266"/>
    </location>
</feature>
<dbReference type="Gene3D" id="2.60.120.10">
    <property type="entry name" value="Jelly Rolls"/>
    <property type="match status" value="1"/>
</dbReference>
<dbReference type="Gene3D" id="1.10.10.60">
    <property type="entry name" value="Homeodomain-like"/>
    <property type="match status" value="1"/>
</dbReference>
<dbReference type="PANTHER" id="PTHR11019">
    <property type="entry name" value="HTH-TYPE TRANSCRIPTIONAL REGULATOR NIMR"/>
    <property type="match status" value="1"/>
</dbReference>
<dbReference type="InterPro" id="IPR014710">
    <property type="entry name" value="RmlC-like_jellyroll"/>
</dbReference>
<dbReference type="Pfam" id="PF07883">
    <property type="entry name" value="Cupin_2"/>
    <property type="match status" value="1"/>
</dbReference>